<dbReference type="Pfam" id="PF01636">
    <property type="entry name" value="APH"/>
    <property type="match status" value="1"/>
</dbReference>
<gene>
    <name evidence="4" type="ORF">M0L44_16565</name>
</gene>
<reference evidence="4 5" key="1">
    <citation type="submission" date="2022-06" db="EMBL/GenBank/DDBJ databases">
        <title>Ideonella sp. NS12-5 Genome sequencing and assembly.</title>
        <authorList>
            <person name="Jung Y."/>
        </authorList>
    </citation>
    <scope>NUCLEOTIDE SEQUENCE [LARGE SCALE GENOMIC DNA]</scope>
    <source>
        <strain evidence="4 5">NS12-5</strain>
    </source>
</reference>
<evidence type="ECO:0000313" key="4">
    <source>
        <dbReference type="EMBL" id="MCO5978313.1"/>
    </source>
</evidence>
<dbReference type="SUPFAM" id="SSF56112">
    <property type="entry name" value="Protein kinase-like (PK-like)"/>
    <property type="match status" value="1"/>
</dbReference>
<sequence>MRPALAGPAAGTVPMPVSNAPSSSAIAWADPAREAAFQAWLTPLVARHGLQPETLAPASADASFRRYFRIQSAQGPRIVMDAPPPQENVRPFLHVAGLIQAAGLHGPEILEADAEQGFLLLTDLGSTLYLDAVQAEGGAQAERLMREAVAALVQWQVKVDASSLPPYDDALLRRELALFPEWCVQRESGVSWTAEQQARWQQLCDRLVASALAQPMVAVHRDWMPRNLMVTEPNPGILDFQDAVRGPISYDVASLLRDAFLSWDEERELDWAVRYWEAARKAGLPVDADFGEFWRQLEWMGLQRHLKVLGIFCRLKHRDGKPKYSADLPRFFHYVVRVANRYVELKPLIPLVETLTGPLTTTAFSLR</sequence>
<feature type="domain" description="Aminoglycoside phosphotransferase" evidence="3">
    <location>
        <begin position="55"/>
        <end position="282"/>
    </location>
</feature>
<dbReference type="Proteomes" id="UP001204851">
    <property type="component" value="Unassembled WGS sequence"/>
</dbReference>
<evidence type="ECO:0000256" key="1">
    <source>
        <dbReference type="ARBA" id="ARBA00022741"/>
    </source>
</evidence>
<keyword evidence="5" id="KW-1185">Reference proteome</keyword>
<dbReference type="Gene3D" id="3.90.1200.10">
    <property type="match status" value="1"/>
</dbReference>
<name>A0ABT1BQD2_9BURK</name>
<dbReference type="InterPro" id="IPR011009">
    <property type="entry name" value="Kinase-like_dom_sf"/>
</dbReference>
<dbReference type="EMBL" id="JAMXMC010000009">
    <property type="protein sequence ID" value="MCO5978313.1"/>
    <property type="molecule type" value="Genomic_DNA"/>
</dbReference>
<dbReference type="Gene3D" id="3.30.200.20">
    <property type="entry name" value="Phosphorylase Kinase, domain 1"/>
    <property type="match status" value="1"/>
</dbReference>
<comment type="caution">
    <text evidence="4">The sequence shown here is derived from an EMBL/GenBank/DDBJ whole genome shotgun (WGS) entry which is preliminary data.</text>
</comment>
<evidence type="ECO:0000259" key="3">
    <source>
        <dbReference type="Pfam" id="PF01636"/>
    </source>
</evidence>
<dbReference type="InterPro" id="IPR002575">
    <property type="entry name" value="Aminoglycoside_PTrfase"/>
</dbReference>
<organism evidence="4 5">
    <name type="scientific">Ideonella oryzae</name>
    <dbReference type="NCBI Taxonomy" id="2937441"/>
    <lineage>
        <taxon>Bacteria</taxon>
        <taxon>Pseudomonadati</taxon>
        <taxon>Pseudomonadota</taxon>
        <taxon>Betaproteobacteria</taxon>
        <taxon>Burkholderiales</taxon>
        <taxon>Sphaerotilaceae</taxon>
        <taxon>Ideonella</taxon>
    </lineage>
</organism>
<keyword evidence="2" id="KW-0067">ATP-binding</keyword>
<evidence type="ECO:0000313" key="5">
    <source>
        <dbReference type="Proteomes" id="UP001204851"/>
    </source>
</evidence>
<keyword evidence="1" id="KW-0547">Nucleotide-binding</keyword>
<protein>
    <submittedName>
        <fullName evidence="4">Phosphotransferase</fullName>
    </submittedName>
</protein>
<accession>A0ABT1BQD2</accession>
<evidence type="ECO:0000256" key="2">
    <source>
        <dbReference type="ARBA" id="ARBA00022840"/>
    </source>
</evidence>
<dbReference type="PANTHER" id="PTHR33540">
    <property type="entry name" value="TRNA THREONYLCARBAMOYLADENOSINE BIOSYNTHESIS PROTEIN TSAE"/>
    <property type="match status" value="1"/>
</dbReference>
<proteinExistence type="predicted"/>
<dbReference type="PANTHER" id="PTHR33540:SF1">
    <property type="entry name" value="N-ACETYLMURAMATE_N-ACETYLGLUCOSAMINE KINASE"/>
    <property type="match status" value="1"/>
</dbReference>